<evidence type="ECO:0000313" key="3">
    <source>
        <dbReference type="Proteomes" id="UP001501697"/>
    </source>
</evidence>
<dbReference type="Pfam" id="PF02577">
    <property type="entry name" value="BFN_dom"/>
    <property type="match status" value="1"/>
</dbReference>
<evidence type="ECO:0000313" key="2">
    <source>
        <dbReference type="EMBL" id="GAA3642048.1"/>
    </source>
</evidence>
<proteinExistence type="predicted"/>
<dbReference type="EMBL" id="BAAAYU010000005">
    <property type="protein sequence ID" value="GAA3642048.1"/>
    <property type="molecule type" value="Genomic_DNA"/>
</dbReference>
<dbReference type="PANTHER" id="PTHR15160:SF1">
    <property type="entry name" value="VON HIPPEL-LINDAU DISEASE TUMOR SUPPRESSOR"/>
    <property type="match status" value="1"/>
</dbReference>
<dbReference type="RefSeq" id="WP_344739464.1">
    <property type="nucleotide sequence ID" value="NZ_BAAAYU010000005.1"/>
</dbReference>
<accession>A0ABP7AXD1</accession>
<dbReference type="SUPFAM" id="SSF103256">
    <property type="entry name" value="Hypothetical protein TM0160"/>
    <property type="match status" value="1"/>
</dbReference>
<dbReference type="Gene3D" id="3.10.690.10">
    <property type="entry name" value="Bifunctional nuclease domain"/>
    <property type="match status" value="1"/>
</dbReference>
<dbReference type="Proteomes" id="UP001501697">
    <property type="component" value="Unassembled WGS sequence"/>
</dbReference>
<name>A0ABP7AXD1_9MICO</name>
<keyword evidence="3" id="KW-1185">Reference proteome</keyword>
<dbReference type="InterPro" id="IPR036104">
    <property type="entry name" value="BFN_sf"/>
</dbReference>
<feature type="domain" description="BFN" evidence="1">
    <location>
        <begin position="1"/>
        <end position="135"/>
    </location>
</feature>
<comment type="caution">
    <text evidence="2">The sequence shown here is derived from an EMBL/GenBank/DDBJ whole genome shotgun (WGS) entry which is preliminary data.</text>
</comment>
<dbReference type="InterPro" id="IPR003729">
    <property type="entry name" value="Bi_nuclease_dom"/>
</dbReference>
<gene>
    <name evidence="2" type="ORF">GCM10022200_27250</name>
</gene>
<dbReference type="PROSITE" id="PS51658">
    <property type="entry name" value="BFN"/>
    <property type="match status" value="1"/>
</dbReference>
<sequence>MVQVRVAGVALDASQQHVILLKPLDELPGKGKLLPIWIGSQEATSILIAIEGAAAPRPLAHDLMRSMLDTLGAGVERVEVTKIDDGTFYAEIGLTTSSGDRHVDARPSDAVALASRVGAPIWVADAVMEEAGVPDVFTTADDAEESVDEFKKFLDDVEPDDFLDG</sequence>
<evidence type="ECO:0000259" key="1">
    <source>
        <dbReference type="PROSITE" id="PS51658"/>
    </source>
</evidence>
<protein>
    <submittedName>
        <fullName evidence="2">Bifunctional nuclease family protein</fullName>
    </submittedName>
</protein>
<reference evidence="3" key="1">
    <citation type="journal article" date="2019" name="Int. J. Syst. Evol. Microbiol.">
        <title>The Global Catalogue of Microorganisms (GCM) 10K type strain sequencing project: providing services to taxonomists for standard genome sequencing and annotation.</title>
        <authorList>
            <consortium name="The Broad Institute Genomics Platform"/>
            <consortium name="The Broad Institute Genome Sequencing Center for Infectious Disease"/>
            <person name="Wu L."/>
            <person name="Ma J."/>
        </authorList>
    </citation>
    <scope>NUCLEOTIDE SEQUENCE [LARGE SCALE GENOMIC DNA]</scope>
    <source>
        <strain evidence="3">JCM 16544</strain>
    </source>
</reference>
<organism evidence="2 3">
    <name type="scientific">Microbacterium awajiense</name>
    <dbReference type="NCBI Taxonomy" id="415214"/>
    <lineage>
        <taxon>Bacteria</taxon>
        <taxon>Bacillati</taxon>
        <taxon>Actinomycetota</taxon>
        <taxon>Actinomycetes</taxon>
        <taxon>Micrococcales</taxon>
        <taxon>Microbacteriaceae</taxon>
        <taxon>Microbacterium</taxon>
    </lineage>
</organism>
<dbReference type="PANTHER" id="PTHR15160">
    <property type="entry name" value="VON HIPPEL-LINDAU PROTEIN"/>
    <property type="match status" value="1"/>
</dbReference>